<comment type="caution">
    <text evidence="1">The sequence shown here is derived from an EMBL/GenBank/DDBJ whole genome shotgun (WGS) entry which is preliminary data.</text>
</comment>
<evidence type="ECO:0000313" key="2">
    <source>
        <dbReference type="Proteomes" id="UP000436822"/>
    </source>
</evidence>
<keyword evidence="2" id="KW-1185">Reference proteome</keyword>
<dbReference type="AlphaFoldDB" id="A0A6N6JF90"/>
<dbReference type="Proteomes" id="UP000436822">
    <property type="component" value="Unassembled WGS sequence"/>
</dbReference>
<reference evidence="1 2" key="1">
    <citation type="submission" date="2019-12" db="EMBL/GenBank/DDBJ databases">
        <title>Litoreibacter badius sp. nov., a novel bacteriochlorophyll a-containing bacterium in the genus Litoreibacter.</title>
        <authorList>
            <person name="Kanamuro M."/>
            <person name="Takabe Y."/>
            <person name="Mori K."/>
            <person name="Takaichi S."/>
            <person name="Hanada S."/>
        </authorList>
    </citation>
    <scope>NUCLEOTIDE SEQUENCE [LARGE SCALE GENOMIC DNA]</scope>
    <source>
        <strain evidence="1 2">K6</strain>
    </source>
</reference>
<organism evidence="1 2">
    <name type="scientific">Litoreibacter roseus</name>
    <dbReference type="NCBI Taxonomy" id="2601869"/>
    <lineage>
        <taxon>Bacteria</taxon>
        <taxon>Pseudomonadati</taxon>
        <taxon>Pseudomonadota</taxon>
        <taxon>Alphaproteobacteria</taxon>
        <taxon>Rhodobacterales</taxon>
        <taxon>Roseobacteraceae</taxon>
        <taxon>Litoreibacter</taxon>
    </lineage>
</organism>
<name>A0A6N6JF90_9RHOB</name>
<protein>
    <submittedName>
        <fullName evidence="1">Uncharacterized protein</fullName>
    </submittedName>
</protein>
<gene>
    <name evidence="1" type="ORF">KIN_18680</name>
</gene>
<evidence type="ECO:0000313" key="1">
    <source>
        <dbReference type="EMBL" id="GFE64794.1"/>
    </source>
</evidence>
<proteinExistence type="predicted"/>
<sequence length="108" mass="12784">MARIRSGANPYDAEKIRSHTFADGFTQADRKPIRSNPIWKLATELLRRARRKHWHDDRFRAGEPYQSLRREDLGLLVVNNPLIQYDPLRLQKRRQINRDVPAARIKQA</sequence>
<accession>A0A6N6JF90</accession>
<dbReference type="EMBL" id="BLJE01000002">
    <property type="protein sequence ID" value="GFE64794.1"/>
    <property type="molecule type" value="Genomic_DNA"/>
</dbReference>